<dbReference type="GO" id="GO:0043190">
    <property type="term" value="C:ATP-binding cassette (ABC) transporter complex"/>
    <property type="evidence" value="ECO:0007669"/>
    <property type="project" value="InterPro"/>
</dbReference>
<dbReference type="Gene3D" id="3.10.105.10">
    <property type="entry name" value="Dipeptide-binding Protein, Domain 3"/>
    <property type="match status" value="1"/>
</dbReference>
<evidence type="ECO:0000256" key="4">
    <source>
        <dbReference type="ARBA" id="ARBA00022729"/>
    </source>
</evidence>
<dbReference type="AlphaFoldDB" id="A0A934KEQ8"/>
<evidence type="ECO:0000259" key="6">
    <source>
        <dbReference type="Pfam" id="PF00496"/>
    </source>
</evidence>
<feature type="signal peptide" evidence="5">
    <location>
        <begin position="1"/>
        <end position="34"/>
    </location>
</feature>
<dbReference type="InterPro" id="IPR030678">
    <property type="entry name" value="Peptide/Ni-bd"/>
</dbReference>
<comment type="caution">
    <text evidence="7">The sequence shown here is derived from an EMBL/GenBank/DDBJ whole genome shotgun (WGS) entry which is preliminary data.</text>
</comment>
<keyword evidence="3" id="KW-0813">Transport</keyword>
<sequence>MAIEDLMQQRVSRRWVVKAGAAGTLFLLTGCTSAANSGAGTSSGPKKGGTLHMAQVPDIIPSGLFGQNFPNTAVGRLVYNTLTEYDHKTLKPNPSLATSWQLAGDGTSLTLELRKDVKFHSGRPFGPGDVIFSIQNIQDPKRASQLRSTAAVITDASGSGSTVKLRLSHAASNLFDLFEIMFIVDKDTLPDMLSGKNLNGTGPFVWKQWNPGDSVALTKNPSYWKPGRPYLDGVELRIIPQAQSLLSSLQAQQTELALGLAPKDYVGLKNNPAFTTQVADTGDAAYYVGCNVKVPPFDRKEVRQAVAYGVDKERILKEVFSGVGNATSIPWPKSSPAYTDTAATHYSYNPNKAKQILQSAGLTNVQAQLAFNSGSPPLSPMAQIVQFNLQQIGITTQTVSYDAAQFIQKLQAGTLPGLWVNVHGFSQLHPATLIVSAFPFNAAKNASNLNDPVYVDLANQAFRASESSAKAVYQKVTDYLLDQQFVIDSVISPGTFVSVNKFKNFTYNMFDYLDFDEAYLA</sequence>
<dbReference type="GO" id="GO:0015833">
    <property type="term" value="P:peptide transport"/>
    <property type="evidence" value="ECO:0007669"/>
    <property type="project" value="TreeGrafter"/>
</dbReference>
<gene>
    <name evidence="7" type="ORF">JF888_09395</name>
</gene>
<evidence type="ECO:0000313" key="7">
    <source>
        <dbReference type="EMBL" id="MBJ7603385.1"/>
    </source>
</evidence>
<dbReference type="CDD" id="cd00995">
    <property type="entry name" value="PBP2_NikA_DppA_OppA_like"/>
    <property type="match status" value="1"/>
</dbReference>
<evidence type="ECO:0000313" key="8">
    <source>
        <dbReference type="Proteomes" id="UP000620075"/>
    </source>
</evidence>
<feature type="chain" id="PRO_5037342520" evidence="5">
    <location>
        <begin position="35"/>
        <end position="521"/>
    </location>
</feature>
<accession>A0A934KEQ8</accession>
<proteinExistence type="inferred from homology"/>
<dbReference type="PANTHER" id="PTHR30290">
    <property type="entry name" value="PERIPLASMIC BINDING COMPONENT OF ABC TRANSPORTER"/>
    <property type="match status" value="1"/>
</dbReference>
<dbReference type="GO" id="GO:0042597">
    <property type="term" value="C:periplasmic space"/>
    <property type="evidence" value="ECO:0007669"/>
    <property type="project" value="UniProtKB-ARBA"/>
</dbReference>
<comment type="similarity">
    <text evidence="2">Belongs to the bacterial solute-binding protein 5 family.</text>
</comment>
<dbReference type="Proteomes" id="UP000620075">
    <property type="component" value="Unassembled WGS sequence"/>
</dbReference>
<comment type="subcellular location">
    <subcellularLocation>
        <location evidence="1">Cell membrane</location>
        <topology evidence="1">Lipid-anchor</topology>
    </subcellularLocation>
</comment>
<feature type="domain" description="Solute-binding protein family 5" evidence="6">
    <location>
        <begin position="91"/>
        <end position="422"/>
    </location>
</feature>
<evidence type="ECO:0000256" key="3">
    <source>
        <dbReference type="ARBA" id="ARBA00022448"/>
    </source>
</evidence>
<dbReference type="InterPro" id="IPR023765">
    <property type="entry name" value="SBP_5_CS"/>
</dbReference>
<evidence type="ECO:0000256" key="2">
    <source>
        <dbReference type="ARBA" id="ARBA00005695"/>
    </source>
</evidence>
<dbReference type="GO" id="GO:1904680">
    <property type="term" value="F:peptide transmembrane transporter activity"/>
    <property type="evidence" value="ECO:0007669"/>
    <property type="project" value="TreeGrafter"/>
</dbReference>
<organism evidence="7 8">
    <name type="scientific">Candidatus Dormiibacter inghamiae</name>
    <dbReference type="NCBI Taxonomy" id="3127013"/>
    <lineage>
        <taxon>Bacteria</taxon>
        <taxon>Bacillati</taxon>
        <taxon>Candidatus Dormiibacterota</taxon>
        <taxon>Candidatus Dormibacteria</taxon>
        <taxon>Candidatus Dormibacterales</taxon>
        <taxon>Candidatus Dormibacteraceae</taxon>
        <taxon>Candidatus Dormiibacter</taxon>
    </lineage>
</organism>
<dbReference type="InterPro" id="IPR039424">
    <property type="entry name" value="SBP_5"/>
</dbReference>
<evidence type="ECO:0000256" key="1">
    <source>
        <dbReference type="ARBA" id="ARBA00004193"/>
    </source>
</evidence>
<dbReference type="PANTHER" id="PTHR30290:SF9">
    <property type="entry name" value="OLIGOPEPTIDE-BINDING PROTEIN APPA"/>
    <property type="match status" value="1"/>
</dbReference>
<keyword evidence="4 5" id="KW-0732">Signal</keyword>
<dbReference type="RefSeq" id="WP_338179324.1">
    <property type="nucleotide sequence ID" value="NZ_JAEKNQ010000036.1"/>
</dbReference>
<name>A0A934KEQ8_9BACT</name>
<dbReference type="PIRSF" id="PIRSF002741">
    <property type="entry name" value="MppA"/>
    <property type="match status" value="1"/>
</dbReference>
<evidence type="ECO:0000256" key="5">
    <source>
        <dbReference type="SAM" id="SignalP"/>
    </source>
</evidence>
<dbReference type="InterPro" id="IPR000914">
    <property type="entry name" value="SBP_5_dom"/>
</dbReference>
<dbReference type="EMBL" id="JAEKNQ010000036">
    <property type="protein sequence ID" value="MBJ7603385.1"/>
    <property type="molecule type" value="Genomic_DNA"/>
</dbReference>
<reference evidence="7 8" key="1">
    <citation type="submission" date="2020-10" db="EMBL/GenBank/DDBJ databases">
        <title>Ca. Dormibacterota MAGs.</title>
        <authorList>
            <person name="Montgomery K."/>
        </authorList>
    </citation>
    <scope>NUCLEOTIDE SEQUENCE [LARGE SCALE GENOMIC DNA]</scope>
    <source>
        <strain evidence="7">SC8811_S16_3</strain>
    </source>
</reference>
<protein>
    <submittedName>
        <fullName evidence="7">ABC transporter substrate-binding protein</fullName>
    </submittedName>
</protein>
<dbReference type="SUPFAM" id="SSF53850">
    <property type="entry name" value="Periplasmic binding protein-like II"/>
    <property type="match status" value="1"/>
</dbReference>
<dbReference type="PROSITE" id="PS01040">
    <property type="entry name" value="SBP_BACTERIAL_5"/>
    <property type="match status" value="1"/>
</dbReference>
<dbReference type="Gene3D" id="3.40.190.10">
    <property type="entry name" value="Periplasmic binding protein-like II"/>
    <property type="match status" value="1"/>
</dbReference>
<dbReference type="Pfam" id="PF00496">
    <property type="entry name" value="SBP_bac_5"/>
    <property type="match status" value="1"/>
</dbReference>